<keyword evidence="2" id="KW-1185">Reference proteome</keyword>
<organism evidence="1 2">
    <name type="scientific">Aquimarina amphilecti</name>
    <dbReference type="NCBI Taxonomy" id="1038014"/>
    <lineage>
        <taxon>Bacteria</taxon>
        <taxon>Pseudomonadati</taxon>
        <taxon>Bacteroidota</taxon>
        <taxon>Flavobacteriia</taxon>
        <taxon>Flavobacteriales</taxon>
        <taxon>Flavobacteriaceae</taxon>
        <taxon>Aquimarina</taxon>
    </lineage>
</organism>
<sequence>MESLKKFKKLSRTELTKINGGSDHTAGECIDFIDTSTTIAMPEPGRYCLSH</sequence>
<protein>
    <submittedName>
        <fullName evidence="1">Uncharacterized protein</fullName>
    </submittedName>
</protein>
<name>A0A1H7VHK6_AQUAM</name>
<dbReference type="RefSeq" id="WP_170837140.1">
    <property type="nucleotide sequence ID" value="NZ_FOAB01000008.1"/>
</dbReference>
<evidence type="ECO:0000313" key="1">
    <source>
        <dbReference type="EMBL" id="SEM08534.1"/>
    </source>
</evidence>
<accession>A0A1H7VHK6</accession>
<dbReference type="Proteomes" id="UP000198521">
    <property type="component" value="Unassembled WGS sequence"/>
</dbReference>
<reference evidence="2" key="1">
    <citation type="submission" date="2016-10" db="EMBL/GenBank/DDBJ databases">
        <authorList>
            <person name="Varghese N."/>
            <person name="Submissions S."/>
        </authorList>
    </citation>
    <scope>NUCLEOTIDE SEQUENCE [LARGE SCALE GENOMIC DNA]</scope>
    <source>
        <strain evidence="2">DSM 25232 / NCIMB 14723 / 92V</strain>
    </source>
</reference>
<evidence type="ECO:0000313" key="2">
    <source>
        <dbReference type="Proteomes" id="UP000198521"/>
    </source>
</evidence>
<dbReference type="EMBL" id="FOAB01000008">
    <property type="protein sequence ID" value="SEM08534.1"/>
    <property type="molecule type" value="Genomic_DNA"/>
</dbReference>
<proteinExistence type="predicted"/>
<dbReference type="AlphaFoldDB" id="A0A1H7VHK6"/>
<gene>
    <name evidence="1" type="ORF">SAMN04487910_4105</name>
</gene>